<evidence type="ECO:0000256" key="10">
    <source>
        <dbReference type="SAM" id="Phobius"/>
    </source>
</evidence>
<name>A0A813WQ50_9BILA</name>
<feature type="coiled-coil region" evidence="8">
    <location>
        <begin position="1331"/>
        <end position="1375"/>
    </location>
</feature>
<dbReference type="Proteomes" id="UP000663879">
    <property type="component" value="Unassembled WGS sequence"/>
</dbReference>
<evidence type="ECO:0000256" key="3">
    <source>
        <dbReference type="ARBA" id="ARBA00022692"/>
    </source>
</evidence>
<gene>
    <name evidence="13" type="ORF">OXX778_LOCUS9342</name>
</gene>
<feature type="domain" description="TRPM-like" evidence="12">
    <location>
        <begin position="522"/>
        <end position="758"/>
    </location>
</feature>
<feature type="transmembrane region" description="Helical" evidence="10">
    <location>
        <begin position="934"/>
        <end position="954"/>
    </location>
</feature>
<evidence type="ECO:0000256" key="4">
    <source>
        <dbReference type="ARBA" id="ARBA00022989"/>
    </source>
</evidence>
<dbReference type="Pfam" id="PF25508">
    <property type="entry name" value="TRPM2"/>
    <property type="match status" value="1"/>
</dbReference>
<feature type="domain" description="TRPM SLOG" evidence="11">
    <location>
        <begin position="129"/>
        <end position="290"/>
    </location>
</feature>
<feature type="compositionally biased region" description="Acidic residues" evidence="9">
    <location>
        <begin position="835"/>
        <end position="850"/>
    </location>
</feature>
<dbReference type="Gene3D" id="3.90.79.10">
    <property type="entry name" value="Nucleoside Triphosphate Pyrophosphohydrolase"/>
    <property type="match status" value="1"/>
</dbReference>
<keyword evidence="5" id="KW-0406">Ion transport</keyword>
<dbReference type="OrthoDB" id="301415at2759"/>
<evidence type="ECO:0000313" key="13">
    <source>
        <dbReference type="EMBL" id="CAF0859038.1"/>
    </source>
</evidence>
<feature type="transmembrane region" description="Helical" evidence="10">
    <location>
        <begin position="997"/>
        <end position="1019"/>
    </location>
</feature>
<keyword evidence="7" id="KW-0407">Ion channel</keyword>
<feature type="transmembrane region" description="Helical" evidence="10">
    <location>
        <begin position="787"/>
        <end position="809"/>
    </location>
</feature>
<feature type="transmembrane region" description="Helical" evidence="10">
    <location>
        <begin position="1031"/>
        <end position="1055"/>
    </location>
</feature>
<dbReference type="GO" id="GO:0030001">
    <property type="term" value="P:metal ion transport"/>
    <property type="evidence" value="ECO:0007669"/>
    <property type="project" value="TreeGrafter"/>
</dbReference>
<feature type="region of interest" description="Disordered" evidence="9">
    <location>
        <begin position="1462"/>
        <end position="1538"/>
    </location>
</feature>
<proteinExistence type="predicted"/>
<evidence type="ECO:0000256" key="5">
    <source>
        <dbReference type="ARBA" id="ARBA00023065"/>
    </source>
</evidence>
<keyword evidence="3 10" id="KW-0812">Transmembrane</keyword>
<keyword evidence="14" id="KW-1185">Reference proteome</keyword>
<keyword evidence="4 10" id="KW-1133">Transmembrane helix</keyword>
<evidence type="ECO:0000313" key="14">
    <source>
        <dbReference type="Proteomes" id="UP000663879"/>
    </source>
</evidence>
<dbReference type="InterPro" id="IPR041491">
    <property type="entry name" value="TRPM_SLOG"/>
</dbReference>
<reference evidence="13" key="1">
    <citation type="submission" date="2021-02" db="EMBL/GenBank/DDBJ databases">
        <authorList>
            <person name="Nowell W R."/>
        </authorList>
    </citation>
    <scope>NUCLEOTIDE SEQUENCE</scope>
    <source>
        <strain evidence="13">Ploen Becks lab</strain>
    </source>
</reference>
<evidence type="ECO:0000256" key="7">
    <source>
        <dbReference type="ARBA" id="ARBA00023303"/>
    </source>
</evidence>
<feature type="domain" description="TRPM SLOG" evidence="11">
    <location>
        <begin position="354"/>
        <end position="439"/>
    </location>
</feature>
<protein>
    <submittedName>
        <fullName evidence="13">Uncharacterized protein</fullName>
    </submittedName>
</protein>
<dbReference type="EMBL" id="CAJNOC010001372">
    <property type="protein sequence ID" value="CAF0859038.1"/>
    <property type="molecule type" value="Genomic_DNA"/>
</dbReference>
<dbReference type="PANTHER" id="PTHR13800:SF41">
    <property type="entry name" value="PROTEIN CED-11"/>
    <property type="match status" value="1"/>
</dbReference>
<dbReference type="GO" id="GO:0005261">
    <property type="term" value="F:monoatomic cation channel activity"/>
    <property type="evidence" value="ECO:0007669"/>
    <property type="project" value="TreeGrafter"/>
</dbReference>
<keyword evidence="2" id="KW-0813">Transport</keyword>
<evidence type="ECO:0000256" key="6">
    <source>
        <dbReference type="ARBA" id="ARBA00023136"/>
    </source>
</evidence>
<sequence>MHTPNVKKRLSSSKNANACFDFINLRSRNRNFTDEEVECLKISETQTNNSMKTNDLNDSLSIKETKVIANIVTLKQNSKPDPIFDKLTTQYVNGLIKIQDTNGIILNPEGSYYLNFKLEKDQNLQYVNIGEQLRNIPKFMNSVWGMKSPQIIIPIITGLTNFKNWKNQKLEEQFRRGIIKAANKTEMWFITNGINGGISEMVGDAFNEEKVSRSTTSIKSNFSSLSFMDNNESSLKPLTLIGIVSASTLQNWSFFDGVSSLLTASGNKTNKNMYRFDINPDHTHFIIYDDLNNNSNDLIGVSSMVNIADTEGLSYDRFRDKVESLLTRSLSYYKKVSNKLVSDASDDEFMNPKIENRQVPVVCLVIRGDLKSIDVIESKIRKEIPVMILKGTGAVSDIIAFAYEELNENKDPEYEDSFIRPEISKKLSDEFKDELNKNEVIRNQFRDKILSIVKNGSKAGQKFLTIVDTKGLAFDFADLDKYILTALLQSQTQLSGKQGKAQLERNLRLTLDWNCPALALSEIFQRDDYTNVEIKHNVFDNAILRKDREEFVELFLDQGFYIHRYLGRNNIRELFTKTEDREFFVTIILQGILGHFTNELPENFLPDGLNEVLKELTSIDNMVNILEIYMNQLGFYVIDAKQAEKKALNFLIIFSVLFNRHKLAKILWKRTEDPLAIALVCSLIYKNLLPYCQESYLRSQIEKYQKDFADSAIGVLDASFKQNDPRSYSVLTYKHPDWNDCTVLELAYNAKNLDFIAHPACQKILTKRLFGSIQVRDIDNGFIDFPAWIKVILSAFLIFPMYYWIVFPIHQESTHIKHKKKRKDNKSGDLNQIDNIDDEEEDRDEEEEEAEQTKAELNKKLIKEMNKNRKHSQLLMSKKDIVLNKAVNSAENIIEKGDTKKSKYTRQLSQKCNYVTPPFYEKIYLVWSSPFTKFWINFISYIGFLFLFGIVTLWPCCGNLILDSILWLWTATITIEDTRIAYKNYLTGSQLPMTAPILEIAAMLTFLVMFFFIRILGAWDGLELFGMDRIFMSKALLCVFLLYFYYRTLFIFLPISHQLGPMLVRMKLMVKHDFMTYLRLFLISMTAGGIALNAILYPFHPLNLELLKKVLLLRGFLQLFVADKADLERETEDCRITKLSSKIKEPYSCVNLTNGIDFRYTQEKLESYGVSYKCNYISLMAWFILIQYFLLIKLFLPTLLTAMFSATGSRVNEKSEQLWMFQRYEIVLDYEKRLIFPPPFTVILYAFMILKSLVIKLKNFICQCKVCCRCFCLKHKKSNEQSDKLKSLNDMSNFRSTNTFNYWRNIAQQYSQNSEKEANEKSKQKQIETNLNKVREDLSTQKKSLQRLNDRVISLEKSISQNQSYLEQIKNLISQKQSKSGLLDRKKRNYIHILSRESPYVNTNIPRFFVYEKLVSWDMSFEFYDPPFVVLAPESFKLDKIFIDDEINPKVRDEILIINLGQSQTNTLPPPPTLSRDPSKELQSPSKQSSKEQIISNFSLQSPSSPILPRADSDPKSSQQQLDQQTSRTRKSSQTSMSQQKQNVFLWNAIAYIDNPLQIGKKITIDRKSWISTLDEKTQQMNPLIYSLDSIGYPRNPMGRTGVRGRGALLRYGPNHEIMLIVTRWKKQKNKPIYVERRKLLEFIAVKDNLTGLTKIPGERILGDESKFSVVCRTFMELVFEESDVEKGTNFNEEDMMSFFASFASQTPINYDKNNKQAQFNDILNDVGFVPTMIYKGYIDDPRNTDNAWVEAEVWNFHYDKDDFFDKRIKNAASKWREVSSNVRINSNEIIGDALKEISEIHNAFFN</sequence>
<feature type="compositionally biased region" description="Low complexity" evidence="9">
    <location>
        <begin position="1524"/>
        <end position="1538"/>
    </location>
</feature>
<dbReference type="InterPro" id="IPR050927">
    <property type="entry name" value="TRPM"/>
</dbReference>
<feature type="transmembrane region" description="Helical" evidence="10">
    <location>
        <begin position="1076"/>
        <end position="1099"/>
    </location>
</feature>
<evidence type="ECO:0000256" key="1">
    <source>
        <dbReference type="ARBA" id="ARBA00004141"/>
    </source>
</evidence>
<organism evidence="13 14">
    <name type="scientific">Brachionus calyciflorus</name>
    <dbReference type="NCBI Taxonomy" id="104777"/>
    <lineage>
        <taxon>Eukaryota</taxon>
        <taxon>Metazoa</taxon>
        <taxon>Spiralia</taxon>
        <taxon>Gnathifera</taxon>
        <taxon>Rotifera</taxon>
        <taxon>Eurotatoria</taxon>
        <taxon>Monogononta</taxon>
        <taxon>Pseudotrocha</taxon>
        <taxon>Ploima</taxon>
        <taxon>Brachionidae</taxon>
        <taxon>Brachionus</taxon>
    </lineage>
</organism>
<keyword evidence="6 10" id="KW-0472">Membrane</keyword>
<feature type="compositionally biased region" description="Polar residues" evidence="9">
    <location>
        <begin position="1481"/>
        <end position="1505"/>
    </location>
</feature>
<evidence type="ECO:0000259" key="12">
    <source>
        <dbReference type="Pfam" id="PF25508"/>
    </source>
</evidence>
<feature type="region of interest" description="Disordered" evidence="9">
    <location>
        <begin position="818"/>
        <end position="853"/>
    </location>
</feature>
<dbReference type="PANTHER" id="PTHR13800">
    <property type="entry name" value="TRANSIENT RECEPTOR POTENTIAL CATION CHANNEL, SUBFAMILY M, MEMBER 6"/>
    <property type="match status" value="1"/>
</dbReference>
<dbReference type="InterPro" id="IPR057366">
    <property type="entry name" value="TRPM-like"/>
</dbReference>
<comment type="caution">
    <text evidence="13">The sequence shown here is derived from an EMBL/GenBank/DDBJ whole genome shotgun (WGS) entry which is preliminary data.</text>
</comment>
<dbReference type="Pfam" id="PF18139">
    <property type="entry name" value="LSDAT_euk"/>
    <property type="match status" value="2"/>
</dbReference>
<dbReference type="GO" id="GO:0005886">
    <property type="term" value="C:plasma membrane"/>
    <property type="evidence" value="ECO:0007669"/>
    <property type="project" value="TreeGrafter"/>
</dbReference>
<keyword evidence="8" id="KW-0175">Coiled coil</keyword>
<evidence type="ECO:0000256" key="9">
    <source>
        <dbReference type="SAM" id="MobiDB-lite"/>
    </source>
</evidence>
<comment type="subcellular location">
    <subcellularLocation>
        <location evidence="1">Membrane</location>
        <topology evidence="1">Multi-pass membrane protein</topology>
    </subcellularLocation>
</comment>
<dbReference type="Pfam" id="PF25969">
    <property type="entry name" value="NUDT9_N"/>
    <property type="match status" value="1"/>
</dbReference>
<evidence type="ECO:0000259" key="11">
    <source>
        <dbReference type="Pfam" id="PF18139"/>
    </source>
</evidence>
<feature type="transmembrane region" description="Helical" evidence="10">
    <location>
        <begin position="1176"/>
        <end position="1196"/>
    </location>
</feature>
<evidence type="ECO:0000256" key="8">
    <source>
        <dbReference type="SAM" id="Coils"/>
    </source>
</evidence>
<accession>A0A813WQ50</accession>
<evidence type="ECO:0000256" key="2">
    <source>
        <dbReference type="ARBA" id="ARBA00022448"/>
    </source>
</evidence>